<sequence>MALERGARPDPAPAGVSALTPQGLVALQRSIGNAAVTRMLQARSSPGAGVLGGRPQAGDDVQRSAVHGVLGTAGHPLASGLRQEMEARLGADFSDVRVHADSGARRSAEQIGARAYTSGSHVVLGPEGGDKHTLAHELTHVLQQRHAAVAGTDHGDGLRLSDPTDRFEVAAEANARRVMSGATPARDVGPRHDEGGTSGSARPVAQLRRVDAVTGMIVSQNDHYAIRQNDGSLWALQGQAVHPALRLTHVSQDLFNNGAQYDQYQLNRVIVNDCLHTAEEIMNNAVGELRTQAGLHSTIAQNGAGPADFGAGYAPNIALAQNYPGPRNARATPAVGEAYLSIATTPPADFALSPYHAAAVVAVDGNDHVTLEAWAGPGTSAGAAASMYTVGGARSFHRHWAARYFPRGSGQLTVVLSPGNAGNLIALARPRPRNPNV</sequence>
<name>A0ABP4GRK4_9ACTN</name>
<evidence type="ECO:0000313" key="3">
    <source>
        <dbReference type="EMBL" id="GAA1235280.1"/>
    </source>
</evidence>
<evidence type="ECO:0000259" key="2">
    <source>
        <dbReference type="Pfam" id="PF13699"/>
    </source>
</evidence>
<dbReference type="InterPro" id="IPR025295">
    <property type="entry name" value="eCIS_core_dom"/>
</dbReference>
<dbReference type="Proteomes" id="UP001500037">
    <property type="component" value="Unassembled WGS sequence"/>
</dbReference>
<proteinExistence type="predicted"/>
<reference evidence="4" key="1">
    <citation type="journal article" date="2019" name="Int. J. Syst. Evol. Microbiol.">
        <title>The Global Catalogue of Microorganisms (GCM) 10K type strain sequencing project: providing services to taxonomists for standard genome sequencing and annotation.</title>
        <authorList>
            <consortium name="The Broad Institute Genomics Platform"/>
            <consortium name="The Broad Institute Genome Sequencing Center for Infectious Disease"/>
            <person name="Wu L."/>
            <person name="Ma J."/>
        </authorList>
    </citation>
    <scope>NUCLEOTIDE SEQUENCE [LARGE SCALE GENOMIC DNA]</scope>
    <source>
        <strain evidence="4">JCM 13004</strain>
    </source>
</reference>
<feature type="domain" description="eCIS core" evidence="2">
    <location>
        <begin position="76"/>
        <end position="147"/>
    </location>
</feature>
<comment type="caution">
    <text evidence="3">The sequence shown here is derived from an EMBL/GenBank/DDBJ whole genome shotgun (WGS) entry which is preliminary data.</text>
</comment>
<accession>A0ABP4GRK4</accession>
<feature type="region of interest" description="Disordered" evidence="1">
    <location>
        <begin position="178"/>
        <end position="201"/>
    </location>
</feature>
<gene>
    <name evidence="3" type="ORF">GCM10009665_26800</name>
</gene>
<evidence type="ECO:0000256" key="1">
    <source>
        <dbReference type="SAM" id="MobiDB-lite"/>
    </source>
</evidence>
<dbReference type="Pfam" id="PF13699">
    <property type="entry name" value="eCIS_core"/>
    <property type="match status" value="1"/>
</dbReference>
<protein>
    <recommendedName>
        <fullName evidence="2">eCIS core domain-containing protein</fullName>
    </recommendedName>
</protein>
<keyword evidence="4" id="KW-1185">Reference proteome</keyword>
<evidence type="ECO:0000313" key="4">
    <source>
        <dbReference type="Proteomes" id="UP001500037"/>
    </source>
</evidence>
<dbReference type="EMBL" id="BAAALF010000037">
    <property type="protein sequence ID" value="GAA1235280.1"/>
    <property type="molecule type" value="Genomic_DNA"/>
</dbReference>
<organism evidence="3 4">
    <name type="scientific">Kitasatospora nipponensis</name>
    <dbReference type="NCBI Taxonomy" id="258049"/>
    <lineage>
        <taxon>Bacteria</taxon>
        <taxon>Bacillati</taxon>
        <taxon>Actinomycetota</taxon>
        <taxon>Actinomycetes</taxon>
        <taxon>Kitasatosporales</taxon>
        <taxon>Streptomycetaceae</taxon>
        <taxon>Kitasatospora</taxon>
    </lineage>
</organism>